<proteinExistence type="predicted"/>
<gene>
    <name evidence="1" type="ORF">E6Q54_14730</name>
</gene>
<evidence type="ECO:0000313" key="1">
    <source>
        <dbReference type="EMBL" id="TXI54453.1"/>
    </source>
</evidence>
<dbReference type="RefSeq" id="WP_131701153.1">
    <property type="nucleotide sequence ID" value="NZ_JACKUJ010000046.1"/>
</dbReference>
<dbReference type="Proteomes" id="UP000321797">
    <property type="component" value="Unassembled WGS sequence"/>
</dbReference>
<dbReference type="AlphaFoldDB" id="A0A5C7XYK7"/>
<protein>
    <submittedName>
        <fullName evidence="1">Uncharacterized protein</fullName>
    </submittedName>
</protein>
<sequence length="64" mass="6996">MNNPGQPMILQQIIITRSLQPCGAETYSVAYEGGVGWVEGLGLLEAAKWDLHAQCNPVPNEDRD</sequence>
<reference evidence="1 2" key="1">
    <citation type="submission" date="2018-09" db="EMBL/GenBank/DDBJ databases">
        <title>Metagenome Assembled Genomes from an Advanced Water Purification Facility.</title>
        <authorList>
            <person name="Stamps B.W."/>
            <person name="Spear J.R."/>
        </authorList>
    </citation>
    <scope>NUCLEOTIDE SEQUENCE [LARGE SCALE GENOMIC DNA]</scope>
    <source>
        <strain evidence="1">Bin_29_2</strain>
    </source>
</reference>
<accession>A0A5C7XYK7</accession>
<name>A0A5C7XYK7_9MYCO</name>
<evidence type="ECO:0000313" key="2">
    <source>
        <dbReference type="Proteomes" id="UP000321797"/>
    </source>
</evidence>
<dbReference type="EMBL" id="SSGD01000085">
    <property type="protein sequence ID" value="TXI54453.1"/>
    <property type="molecule type" value="Genomic_DNA"/>
</dbReference>
<organism evidence="1 2">
    <name type="scientific">Mycolicibacter arupensis</name>
    <dbReference type="NCBI Taxonomy" id="342002"/>
    <lineage>
        <taxon>Bacteria</taxon>
        <taxon>Bacillati</taxon>
        <taxon>Actinomycetota</taxon>
        <taxon>Actinomycetes</taxon>
        <taxon>Mycobacteriales</taxon>
        <taxon>Mycobacteriaceae</taxon>
        <taxon>Mycolicibacter</taxon>
    </lineage>
</organism>
<comment type="caution">
    <text evidence="1">The sequence shown here is derived from an EMBL/GenBank/DDBJ whole genome shotgun (WGS) entry which is preliminary data.</text>
</comment>